<gene>
    <name evidence="1" type="ORF">WJX74_007482</name>
</gene>
<protein>
    <recommendedName>
        <fullName evidence="3">Saccharopine dehydrogenase-like C-terminal domain-containing protein</fullName>
    </recommendedName>
</protein>
<keyword evidence="2" id="KW-1185">Reference proteome</keyword>
<dbReference type="AlphaFoldDB" id="A0AAW1RSJ3"/>
<organism evidence="1 2">
    <name type="scientific">Apatococcus lobatus</name>
    <dbReference type="NCBI Taxonomy" id="904363"/>
    <lineage>
        <taxon>Eukaryota</taxon>
        <taxon>Viridiplantae</taxon>
        <taxon>Chlorophyta</taxon>
        <taxon>core chlorophytes</taxon>
        <taxon>Trebouxiophyceae</taxon>
        <taxon>Chlorellales</taxon>
        <taxon>Chlorellaceae</taxon>
        <taxon>Apatococcus</taxon>
    </lineage>
</organism>
<evidence type="ECO:0000313" key="1">
    <source>
        <dbReference type="EMBL" id="KAK9836753.1"/>
    </source>
</evidence>
<comment type="caution">
    <text evidence="1">The sequence shown here is derived from an EMBL/GenBank/DDBJ whole genome shotgun (WGS) entry which is preliminary data.</text>
</comment>
<reference evidence="1 2" key="1">
    <citation type="journal article" date="2024" name="Nat. Commun.">
        <title>Phylogenomics reveals the evolutionary origins of lichenization in chlorophyte algae.</title>
        <authorList>
            <person name="Puginier C."/>
            <person name="Libourel C."/>
            <person name="Otte J."/>
            <person name="Skaloud P."/>
            <person name="Haon M."/>
            <person name="Grisel S."/>
            <person name="Petersen M."/>
            <person name="Berrin J.G."/>
            <person name="Delaux P.M."/>
            <person name="Dal Grande F."/>
            <person name="Keller J."/>
        </authorList>
    </citation>
    <scope>NUCLEOTIDE SEQUENCE [LARGE SCALE GENOMIC DNA]</scope>
    <source>
        <strain evidence="1 2">SAG 2145</strain>
    </source>
</reference>
<sequence>MGPDLELDLDDRRSYSTRVISKILDNMKIPYEVCRSPGKKFFSYRTKLLVDVSSGKGEILMRVETDMLSAGPAFACTSIVIAKLCNPRVYQEVIEDGLEMAEKIRQFSMVEEDASAADISPAAV</sequence>
<evidence type="ECO:0008006" key="3">
    <source>
        <dbReference type="Google" id="ProtNLM"/>
    </source>
</evidence>
<name>A0AAW1RSJ3_9CHLO</name>
<proteinExistence type="predicted"/>
<accession>A0AAW1RSJ3</accession>
<dbReference type="Proteomes" id="UP001438707">
    <property type="component" value="Unassembled WGS sequence"/>
</dbReference>
<evidence type="ECO:0000313" key="2">
    <source>
        <dbReference type="Proteomes" id="UP001438707"/>
    </source>
</evidence>
<dbReference type="EMBL" id="JALJOS010000007">
    <property type="protein sequence ID" value="KAK9836753.1"/>
    <property type="molecule type" value="Genomic_DNA"/>
</dbReference>